<dbReference type="RefSeq" id="WP_092054883.1">
    <property type="nucleotide sequence ID" value="NZ_FOQD01000018.1"/>
</dbReference>
<evidence type="ECO:0000313" key="4">
    <source>
        <dbReference type="Proteomes" id="UP000199518"/>
    </source>
</evidence>
<feature type="transmembrane region" description="Helical" evidence="1">
    <location>
        <begin position="107"/>
        <end position="129"/>
    </location>
</feature>
<dbReference type="InterPro" id="IPR025902">
    <property type="entry name" value="LssY-like-C_dom"/>
</dbReference>
<dbReference type="STRING" id="1576369.SAMN05421753_11881"/>
<sequence>MFHRFLTLLQRAFTIYYAPEPGLKTFADREQTQETPQAQVTAAVLSIQEGHRLFGVPLGRRSIQPVYLRIVNRHTAPLRLYVLDIDPHYYTPLEAAGINHFSVMKRLSAYGVAAWFFLPLLLIAPLKLFTVGRANRRMDECFRNQSFPLRPIPPGETAEGFIYTTLDAGNKTVRVCLYSTGGAGTEDASAQLSGLAEHPSGPAVDLTFLIPVPGISADYLRRDFADIYPESDLVQCDLPELTKRLQAMPAATTNAKALKHGDPVNLTVIGEFETVLSAFTARWDECETITLKTCWKTARAFLFGQEYRYSPVSPLYLFERSQDVALQRIRGSINERLHLRLWLTPLRFNGLPVWVGQISRDIGVRFTTQVWNLTTHRVDPNVDESRDYVVEDLLRAERVNAVGYVSGVGPCGPDHPRHNLTGDPYFTDGKRAVIGLSTSRTHPRYVAWE</sequence>
<proteinExistence type="predicted"/>
<dbReference type="EMBL" id="FOQD01000018">
    <property type="protein sequence ID" value="SFJ32988.1"/>
    <property type="molecule type" value="Genomic_DNA"/>
</dbReference>
<dbReference type="OrthoDB" id="3725455at2"/>
<feature type="domain" description="LssY-like C-terminal" evidence="2">
    <location>
        <begin position="248"/>
        <end position="430"/>
    </location>
</feature>
<organism evidence="3 4">
    <name type="scientific">Planctomicrobium piriforme</name>
    <dbReference type="NCBI Taxonomy" id="1576369"/>
    <lineage>
        <taxon>Bacteria</taxon>
        <taxon>Pseudomonadati</taxon>
        <taxon>Planctomycetota</taxon>
        <taxon>Planctomycetia</taxon>
        <taxon>Planctomycetales</taxon>
        <taxon>Planctomycetaceae</taxon>
        <taxon>Planctomicrobium</taxon>
    </lineage>
</organism>
<keyword evidence="4" id="KW-1185">Reference proteome</keyword>
<keyword evidence="1" id="KW-1133">Transmembrane helix</keyword>
<name>A0A1I3QG63_9PLAN</name>
<dbReference type="Pfam" id="PF14067">
    <property type="entry name" value="LssY_C"/>
    <property type="match status" value="1"/>
</dbReference>
<reference evidence="4" key="1">
    <citation type="submission" date="2016-10" db="EMBL/GenBank/DDBJ databases">
        <authorList>
            <person name="Varghese N."/>
            <person name="Submissions S."/>
        </authorList>
    </citation>
    <scope>NUCLEOTIDE SEQUENCE [LARGE SCALE GENOMIC DNA]</scope>
    <source>
        <strain evidence="4">DSM 26348</strain>
    </source>
</reference>
<keyword evidence="1" id="KW-0812">Transmembrane</keyword>
<evidence type="ECO:0000256" key="1">
    <source>
        <dbReference type="SAM" id="Phobius"/>
    </source>
</evidence>
<evidence type="ECO:0000259" key="2">
    <source>
        <dbReference type="Pfam" id="PF14067"/>
    </source>
</evidence>
<protein>
    <submittedName>
        <fullName evidence="3">LssY C-terminus</fullName>
    </submittedName>
</protein>
<keyword evidence="1" id="KW-0472">Membrane</keyword>
<accession>A0A1I3QG63</accession>
<dbReference type="AlphaFoldDB" id="A0A1I3QG63"/>
<evidence type="ECO:0000313" key="3">
    <source>
        <dbReference type="EMBL" id="SFJ32988.1"/>
    </source>
</evidence>
<gene>
    <name evidence="3" type="ORF">SAMN05421753_11881</name>
</gene>
<dbReference type="Proteomes" id="UP000199518">
    <property type="component" value="Unassembled WGS sequence"/>
</dbReference>